<gene>
    <name evidence="1" type="ORF">IPV69_08295</name>
</gene>
<protein>
    <submittedName>
        <fullName evidence="1">DUF1501 domain-containing protein</fullName>
    </submittedName>
</protein>
<dbReference type="AlphaFoldDB" id="A0A7M2X3J8"/>
<evidence type="ECO:0000313" key="2">
    <source>
        <dbReference type="Proteomes" id="UP000593765"/>
    </source>
</evidence>
<keyword evidence="2" id="KW-1185">Reference proteome</keyword>
<organism evidence="1 2">
    <name type="scientific">Humisphaera borealis</name>
    <dbReference type="NCBI Taxonomy" id="2807512"/>
    <lineage>
        <taxon>Bacteria</taxon>
        <taxon>Pseudomonadati</taxon>
        <taxon>Planctomycetota</taxon>
        <taxon>Phycisphaerae</taxon>
        <taxon>Tepidisphaerales</taxon>
        <taxon>Tepidisphaeraceae</taxon>
        <taxon>Humisphaera</taxon>
    </lineage>
</organism>
<dbReference type="Proteomes" id="UP000593765">
    <property type="component" value="Chromosome"/>
</dbReference>
<dbReference type="PANTHER" id="PTHR43737">
    <property type="entry name" value="BLL7424 PROTEIN"/>
    <property type="match status" value="1"/>
</dbReference>
<dbReference type="SUPFAM" id="SSF53649">
    <property type="entry name" value="Alkaline phosphatase-like"/>
    <property type="match status" value="1"/>
</dbReference>
<dbReference type="InterPro" id="IPR017850">
    <property type="entry name" value="Alkaline_phosphatase_core_sf"/>
</dbReference>
<accession>A0A7M2X3J8</accession>
<dbReference type="KEGG" id="hbs:IPV69_08295"/>
<dbReference type="PANTHER" id="PTHR43737:SF1">
    <property type="entry name" value="DUF1501 DOMAIN-CONTAINING PROTEIN"/>
    <property type="match status" value="1"/>
</dbReference>
<dbReference type="InterPro" id="IPR010869">
    <property type="entry name" value="DUF1501"/>
</dbReference>
<dbReference type="RefSeq" id="WP_206294581.1">
    <property type="nucleotide sequence ID" value="NZ_CP063458.1"/>
</dbReference>
<sequence>MNRSLLRSDEPTRRRLMASAASALLGVGLLPEFLTGRLDAAETVGRATARSVIYLYMDGGMSHVDTWDPKSGDVAGPTKTIKTSADGIVLGEYLPRSAQVMHLGTVVRSMSSTQGAHEQGNYYMHTSYQLRGTINHPSLGAWLSHFRGPGNPTLPASVYVGNASRHPGAGFFPPQHAPLFVNNPENGLKDIQLQEDLTKARHAARMELAGSLDAEFLGKFGNQRNVAAQSNAYDGAHRMMASADIAAFDLTDEKPTVRDTYGRDAFGQGCLLARRLVERGVRFVEVSLHGWDTHSNNFTATPDLCDKLDRGLSALVGDLHGRGMLNDTLVVVATEFGRTPRINTNLGRDHYPKAFSGALFGGGVKRGFGYGSTDATGENVAEAECTIPDVNATLGKALGLPVEEVVLTPNGRPFKLADKGKPLAVFA</sequence>
<dbReference type="EMBL" id="CP063458">
    <property type="protein sequence ID" value="QOV91340.1"/>
    <property type="molecule type" value="Genomic_DNA"/>
</dbReference>
<dbReference type="Pfam" id="PF07394">
    <property type="entry name" value="DUF1501"/>
    <property type="match status" value="1"/>
</dbReference>
<reference evidence="1 2" key="1">
    <citation type="submission" date="2020-10" db="EMBL/GenBank/DDBJ databases">
        <title>Wide distribution of Phycisphaera-like planctomycetes from WD2101 soil group in peatlands and genome analysis of the first cultivated representative.</title>
        <authorList>
            <person name="Dedysh S.N."/>
            <person name="Beletsky A.V."/>
            <person name="Ivanova A."/>
            <person name="Kulichevskaya I.S."/>
            <person name="Suzina N.E."/>
            <person name="Philippov D.A."/>
            <person name="Rakitin A.L."/>
            <person name="Mardanov A.V."/>
            <person name="Ravin N.V."/>
        </authorList>
    </citation>
    <scope>NUCLEOTIDE SEQUENCE [LARGE SCALE GENOMIC DNA]</scope>
    <source>
        <strain evidence="1 2">M1803</strain>
    </source>
</reference>
<evidence type="ECO:0000313" key="1">
    <source>
        <dbReference type="EMBL" id="QOV91340.1"/>
    </source>
</evidence>
<name>A0A7M2X3J8_9BACT</name>
<proteinExistence type="predicted"/>